<sequence length="513" mass="57356">MLLDAVSRGRIYQVKFLLESGTEDVNRTDENKQTALIKAIFLPDNMQRTRYKIIKILLEYGAQVNIADRNGRTALMWACIRGQEIVARKILDFSIVDIDLNASDRFGNTALFYAASVGQISTVNQLIKALKRFGLSIDKKNAQGMTPTLEAAKHGHDECTKLLMTEGQASQTTMDPETFLHAAEWNWAEHTSSTNLSKEMTATTPSPPVNEAHKIEKPIEKTSEPASNSTDIAERERQDFALESTDNDNKATLFYSQERELKESKLKRRDDIFVQTSQGSSKDRTLGKEKRFLVKRGEEETSVSFKGTVSLTRRKCEQMNKIKIPLLTAKSEICRLLGLYGVQHSDSYRQSFDPIMLPPSGYWPDPLAHLRDSASSVEDDEIDMNFLELIRPRGSGRRRSSTLPAQGVPEMGRRGSCRDPRRGSTMILGLPGMGKRTSITPSPTGSKTFLEAPSFSHRRSTLLANNDRRGSTLGPTDRRGSLMPRGAEQSKVAFSRKATSQLVPSLGHITEWV</sequence>
<reference evidence="4" key="2">
    <citation type="journal article" date="2023" name="Science">
        <title>Genomic signatures of disease resistance in endangered staghorn corals.</title>
        <authorList>
            <person name="Vollmer S.V."/>
            <person name="Selwyn J.D."/>
            <person name="Despard B.A."/>
            <person name="Roesel C.L."/>
        </authorList>
    </citation>
    <scope>NUCLEOTIDE SEQUENCE</scope>
    <source>
        <strain evidence="4">K2</strain>
    </source>
</reference>
<dbReference type="PANTHER" id="PTHR24173:SF76">
    <property type="match status" value="1"/>
</dbReference>
<dbReference type="InterPro" id="IPR036770">
    <property type="entry name" value="Ankyrin_rpt-contain_sf"/>
</dbReference>
<proteinExistence type="predicted"/>
<protein>
    <submittedName>
        <fullName evidence="4">Ankyrin repeat domain-containing protein 63</fullName>
    </submittedName>
</protein>
<feature type="region of interest" description="Disordered" evidence="3">
    <location>
        <begin position="395"/>
        <end position="450"/>
    </location>
</feature>
<dbReference type="EMBL" id="JARQWQ010000023">
    <property type="protein sequence ID" value="KAK2564281.1"/>
    <property type="molecule type" value="Genomic_DNA"/>
</dbReference>
<accession>A0AAD9QN29</accession>
<reference evidence="4" key="1">
    <citation type="journal article" date="2023" name="G3 (Bethesda)">
        <title>Whole genome assembly and annotation of the endangered Caribbean coral Acropora cervicornis.</title>
        <authorList>
            <person name="Selwyn J.D."/>
            <person name="Vollmer S.V."/>
        </authorList>
    </citation>
    <scope>NUCLEOTIDE SEQUENCE</scope>
    <source>
        <strain evidence="4">K2</strain>
    </source>
</reference>
<name>A0AAD9QN29_ACRCE</name>
<organism evidence="4 5">
    <name type="scientific">Acropora cervicornis</name>
    <name type="common">Staghorn coral</name>
    <dbReference type="NCBI Taxonomy" id="6130"/>
    <lineage>
        <taxon>Eukaryota</taxon>
        <taxon>Metazoa</taxon>
        <taxon>Cnidaria</taxon>
        <taxon>Anthozoa</taxon>
        <taxon>Hexacorallia</taxon>
        <taxon>Scleractinia</taxon>
        <taxon>Astrocoeniina</taxon>
        <taxon>Acroporidae</taxon>
        <taxon>Acropora</taxon>
    </lineage>
</organism>
<evidence type="ECO:0000256" key="2">
    <source>
        <dbReference type="ARBA" id="ARBA00023043"/>
    </source>
</evidence>
<dbReference type="Proteomes" id="UP001249851">
    <property type="component" value="Unassembled WGS sequence"/>
</dbReference>
<keyword evidence="5" id="KW-1185">Reference proteome</keyword>
<evidence type="ECO:0000256" key="1">
    <source>
        <dbReference type="ARBA" id="ARBA00022737"/>
    </source>
</evidence>
<keyword evidence="2" id="KW-0040">ANK repeat</keyword>
<comment type="caution">
    <text evidence="4">The sequence shown here is derived from an EMBL/GenBank/DDBJ whole genome shotgun (WGS) entry which is preliminary data.</text>
</comment>
<dbReference type="SMART" id="SM00248">
    <property type="entry name" value="ANK"/>
    <property type="match status" value="4"/>
</dbReference>
<feature type="region of interest" description="Disordered" evidence="3">
    <location>
        <begin position="193"/>
        <end position="232"/>
    </location>
</feature>
<feature type="compositionally biased region" description="Polar residues" evidence="3">
    <location>
        <begin position="437"/>
        <end position="447"/>
    </location>
</feature>
<feature type="compositionally biased region" description="Basic and acidic residues" evidence="3">
    <location>
        <begin position="466"/>
        <end position="480"/>
    </location>
</feature>
<feature type="compositionally biased region" description="Polar residues" evidence="3">
    <location>
        <begin position="193"/>
        <end position="204"/>
    </location>
</feature>
<feature type="compositionally biased region" description="Basic and acidic residues" evidence="3">
    <location>
        <begin position="211"/>
        <end position="223"/>
    </location>
</feature>
<dbReference type="AlphaFoldDB" id="A0AAD9QN29"/>
<dbReference type="SUPFAM" id="SSF48403">
    <property type="entry name" value="Ankyrin repeat"/>
    <property type="match status" value="1"/>
</dbReference>
<feature type="compositionally biased region" description="Basic and acidic residues" evidence="3">
    <location>
        <begin position="411"/>
        <end position="422"/>
    </location>
</feature>
<keyword evidence="1" id="KW-0677">Repeat</keyword>
<feature type="region of interest" description="Disordered" evidence="3">
    <location>
        <begin position="464"/>
        <end position="493"/>
    </location>
</feature>
<evidence type="ECO:0000313" key="5">
    <source>
        <dbReference type="Proteomes" id="UP001249851"/>
    </source>
</evidence>
<dbReference type="PANTHER" id="PTHR24173">
    <property type="entry name" value="ANKYRIN REPEAT CONTAINING"/>
    <property type="match status" value="1"/>
</dbReference>
<dbReference type="Pfam" id="PF12796">
    <property type="entry name" value="Ank_2"/>
    <property type="match status" value="1"/>
</dbReference>
<gene>
    <name evidence="4" type="ORF">P5673_012536</name>
</gene>
<evidence type="ECO:0000256" key="3">
    <source>
        <dbReference type="SAM" id="MobiDB-lite"/>
    </source>
</evidence>
<evidence type="ECO:0000313" key="4">
    <source>
        <dbReference type="EMBL" id="KAK2564281.1"/>
    </source>
</evidence>
<dbReference type="InterPro" id="IPR002110">
    <property type="entry name" value="Ankyrin_rpt"/>
</dbReference>
<dbReference type="Gene3D" id="1.25.40.20">
    <property type="entry name" value="Ankyrin repeat-containing domain"/>
    <property type="match status" value="1"/>
</dbReference>